<feature type="region of interest" description="Disordered" evidence="1">
    <location>
        <begin position="248"/>
        <end position="268"/>
    </location>
</feature>
<dbReference type="Gene3D" id="2.60.120.590">
    <property type="entry name" value="Alpha-ketoglutarate-dependent dioxygenase AlkB-like"/>
    <property type="match status" value="1"/>
</dbReference>
<dbReference type="RefSeq" id="XP_037148575.1">
    <property type="nucleotide sequence ID" value="XM_037295877.1"/>
</dbReference>
<dbReference type="AlphaFoldDB" id="A0A8H6F8I8"/>
<keyword evidence="3" id="KW-1185">Reference proteome</keyword>
<feature type="compositionally biased region" description="Basic and acidic residues" evidence="1">
    <location>
        <begin position="344"/>
        <end position="356"/>
    </location>
</feature>
<dbReference type="EMBL" id="JACCJB010000020">
    <property type="protein sequence ID" value="KAF6219140.1"/>
    <property type="molecule type" value="Genomic_DNA"/>
</dbReference>
<evidence type="ECO:0000313" key="3">
    <source>
        <dbReference type="Proteomes" id="UP000593566"/>
    </source>
</evidence>
<organism evidence="2 3">
    <name type="scientific">Letharia lupina</name>
    <dbReference type="NCBI Taxonomy" id="560253"/>
    <lineage>
        <taxon>Eukaryota</taxon>
        <taxon>Fungi</taxon>
        <taxon>Dikarya</taxon>
        <taxon>Ascomycota</taxon>
        <taxon>Pezizomycotina</taxon>
        <taxon>Lecanoromycetes</taxon>
        <taxon>OSLEUM clade</taxon>
        <taxon>Lecanoromycetidae</taxon>
        <taxon>Lecanorales</taxon>
        <taxon>Lecanorineae</taxon>
        <taxon>Parmeliaceae</taxon>
        <taxon>Letharia</taxon>
    </lineage>
</organism>
<reference evidence="2 3" key="1">
    <citation type="journal article" date="2020" name="Genomics">
        <title>Complete, high-quality genomes from long-read metagenomic sequencing of two wolf lichen thalli reveals enigmatic genome architecture.</title>
        <authorList>
            <person name="McKenzie S.K."/>
            <person name="Walston R.F."/>
            <person name="Allen J.L."/>
        </authorList>
    </citation>
    <scope>NUCLEOTIDE SEQUENCE [LARGE SCALE GENOMIC DNA]</scope>
    <source>
        <strain evidence="2">WasteWater1</strain>
    </source>
</reference>
<dbReference type="Proteomes" id="UP000593566">
    <property type="component" value="Unassembled WGS sequence"/>
</dbReference>
<feature type="compositionally biased region" description="Polar residues" evidence="1">
    <location>
        <begin position="327"/>
        <end position="338"/>
    </location>
</feature>
<comment type="caution">
    <text evidence="2">The sequence shown here is derived from an EMBL/GenBank/DDBJ whole genome shotgun (WGS) entry which is preliminary data.</text>
</comment>
<feature type="region of interest" description="Disordered" evidence="1">
    <location>
        <begin position="218"/>
        <end position="237"/>
    </location>
</feature>
<evidence type="ECO:0000256" key="1">
    <source>
        <dbReference type="SAM" id="MobiDB-lite"/>
    </source>
</evidence>
<sequence>MGWHFHAVLVTSNGYMEKQGIGMREDGEKDVGPDIASLSLGGAVTLNSRVKSKYWQFKERNVAKSYAVLIDVLKRLQAPLGVLGYMDRKIFIIRLNSSGGTKFNGSDKTEKAEDQSILSNKVAPFLNHQRDRVPAVLIVGVKRPHCLTKVPHRYNVLAIYQNIDTRSEKVKGKVVCRVRSEMIDLKTPSWCGVHGSPSFSTDYAKYEYDQLRWNGIAESKEDQPQTTIKPGKQKKPDTLKLPRTKRFGEEQKVKAGQRDEKVVDLEDTTGDRVSHLEAQASVNLVELSKEPFQSAESRGRCQEYNTKPSRAYHTVGRRRKDRFARAPTNNDAFASDANQEPIDDDKIANPEPDLYKSRHSTNLSKASRERKSLENQVAVDSAIGSLVREQYKFYLFERILLVAKRSIQTALAKGDETTETLKPQMMIVCILMESIKSERSNGTNVRALSTMMMTTRGKESSAGPGSWKMLILDKQRGREGGSKRSSPLQQYSPREKTWLWSKKHSILRLSNKLTRPWMVED</sequence>
<dbReference type="InterPro" id="IPR037151">
    <property type="entry name" value="AlkB-like_sf"/>
</dbReference>
<protein>
    <submittedName>
        <fullName evidence="2">Uncharacterized protein</fullName>
    </submittedName>
</protein>
<proteinExistence type="predicted"/>
<gene>
    <name evidence="2" type="ORF">HO133_004965</name>
</gene>
<dbReference type="GeneID" id="59333371"/>
<evidence type="ECO:0000313" key="2">
    <source>
        <dbReference type="EMBL" id="KAF6219140.1"/>
    </source>
</evidence>
<feature type="region of interest" description="Disordered" evidence="1">
    <location>
        <begin position="291"/>
        <end position="372"/>
    </location>
</feature>
<name>A0A8H6F8I8_9LECA</name>
<accession>A0A8H6F8I8</accession>